<sequence>MNQLTGSVPSWITELKSIEQIEIFNNSFSGVLPEAMGNMTMLKSFDASMNKLTGKIPDGLTRLNLESLNLFENMLEGPLPESITRSKTLTELKLFNNKLTGEIPSQLGASSPLHFPARYLRIYAEEGS</sequence>
<dbReference type="PaxDb" id="3708-A0A078HBQ0"/>
<dbReference type="InterPro" id="IPR050647">
    <property type="entry name" value="Plant_LRR-RLKs"/>
</dbReference>
<proteinExistence type="predicted"/>
<dbReference type="Pfam" id="PF00560">
    <property type="entry name" value="LRR_1"/>
    <property type="match status" value="4"/>
</dbReference>
<protein>
    <submittedName>
        <fullName evidence="6">BnaA01g08400D protein</fullName>
    </submittedName>
</protein>
<reference evidence="6 7" key="1">
    <citation type="journal article" date="2014" name="Science">
        <title>Plant genetics. Early allopolyploid evolution in the post-Neolithic Brassica napus oilseed genome.</title>
        <authorList>
            <person name="Chalhoub B."/>
            <person name="Denoeud F."/>
            <person name="Liu S."/>
            <person name="Parkin I.A."/>
            <person name="Tang H."/>
            <person name="Wang X."/>
            <person name="Chiquet J."/>
            <person name="Belcram H."/>
            <person name="Tong C."/>
            <person name="Samans B."/>
            <person name="Correa M."/>
            <person name="Da Silva C."/>
            <person name="Just J."/>
            <person name="Falentin C."/>
            <person name="Koh C.S."/>
            <person name="Le Clainche I."/>
            <person name="Bernard M."/>
            <person name="Bento P."/>
            <person name="Noel B."/>
            <person name="Labadie K."/>
            <person name="Alberti A."/>
            <person name="Charles M."/>
            <person name="Arnaud D."/>
            <person name="Guo H."/>
            <person name="Daviaud C."/>
            <person name="Alamery S."/>
            <person name="Jabbari K."/>
            <person name="Zhao M."/>
            <person name="Edger P.P."/>
            <person name="Chelaifa H."/>
            <person name="Tack D."/>
            <person name="Lassalle G."/>
            <person name="Mestiri I."/>
            <person name="Schnel N."/>
            <person name="Le Paslier M.C."/>
            <person name="Fan G."/>
            <person name="Renault V."/>
            <person name="Bayer P.E."/>
            <person name="Golicz A.A."/>
            <person name="Manoli S."/>
            <person name="Lee T.H."/>
            <person name="Thi V.H."/>
            <person name="Chalabi S."/>
            <person name="Hu Q."/>
            <person name="Fan C."/>
            <person name="Tollenaere R."/>
            <person name="Lu Y."/>
            <person name="Battail C."/>
            <person name="Shen J."/>
            <person name="Sidebottom C.H."/>
            <person name="Wang X."/>
            <person name="Canaguier A."/>
            <person name="Chauveau A."/>
            <person name="Berard A."/>
            <person name="Deniot G."/>
            <person name="Guan M."/>
            <person name="Liu Z."/>
            <person name="Sun F."/>
            <person name="Lim Y.P."/>
            <person name="Lyons E."/>
            <person name="Town C.D."/>
            <person name="Bancroft I."/>
            <person name="Wang X."/>
            <person name="Meng J."/>
            <person name="Ma J."/>
            <person name="Pires J.C."/>
            <person name="King G.J."/>
            <person name="Brunel D."/>
            <person name="Delourme R."/>
            <person name="Renard M."/>
            <person name="Aury J.M."/>
            <person name="Adams K.L."/>
            <person name="Batley J."/>
            <person name="Snowdon R.J."/>
            <person name="Tost J."/>
            <person name="Edwards D."/>
            <person name="Zhou Y."/>
            <person name="Hua W."/>
            <person name="Sharpe A.G."/>
            <person name="Paterson A.H."/>
            <person name="Guan C."/>
            <person name="Wincker P."/>
        </authorList>
    </citation>
    <scope>NUCLEOTIDE SEQUENCE [LARGE SCALE GENOMIC DNA]</scope>
    <source>
        <strain evidence="7">cv. Darmor-bzh</strain>
    </source>
</reference>
<dbReference type="Gene3D" id="3.80.10.10">
    <property type="entry name" value="Ribonuclease Inhibitor"/>
    <property type="match status" value="1"/>
</dbReference>
<dbReference type="AlphaFoldDB" id="A0A078HBQ0"/>
<keyword evidence="7" id="KW-1185">Reference proteome</keyword>
<dbReference type="SUPFAM" id="SSF52058">
    <property type="entry name" value="L domain-like"/>
    <property type="match status" value="1"/>
</dbReference>
<evidence type="ECO:0000256" key="4">
    <source>
        <dbReference type="ARBA" id="ARBA00022989"/>
    </source>
</evidence>
<evidence type="ECO:0000256" key="2">
    <source>
        <dbReference type="ARBA" id="ARBA00022692"/>
    </source>
</evidence>
<organism evidence="6 7">
    <name type="scientific">Brassica napus</name>
    <name type="common">Rape</name>
    <dbReference type="NCBI Taxonomy" id="3708"/>
    <lineage>
        <taxon>Eukaryota</taxon>
        <taxon>Viridiplantae</taxon>
        <taxon>Streptophyta</taxon>
        <taxon>Embryophyta</taxon>
        <taxon>Tracheophyta</taxon>
        <taxon>Spermatophyta</taxon>
        <taxon>Magnoliopsida</taxon>
        <taxon>eudicotyledons</taxon>
        <taxon>Gunneridae</taxon>
        <taxon>Pentapetalae</taxon>
        <taxon>rosids</taxon>
        <taxon>malvids</taxon>
        <taxon>Brassicales</taxon>
        <taxon>Brassicaceae</taxon>
        <taxon>Brassiceae</taxon>
        <taxon>Brassica</taxon>
    </lineage>
</organism>
<dbReference type="EMBL" id="LK032348">
    <property type="protein sequence ID" value="CDY35191.1"/>
    <property type="molecule type" value="Genomic_DNA"/>
</dbReference>
<evidence type="ECO:0000313" key="6">
    <source>
        <dbReference type="EMBL" id="CDY35191.1"/>
    </source>
</evidence>
<evidence type="ECO:0000256" key="3">
    <source>
        <dbReference type="ARBA" id="ARBA00022737"/>
    </source>
</evidence>
<dbReference type="PANTHER" id="PTHR48056">
    <property type="entry name" value="LRR RECEPTOR-LIKE SERINE/THREONINE-PROTEIN KINASE-RELATED"/>
    <property type="match status" value="1"/>
</dbReference>
<keyword evidence="4" id="KW-1133">Transmembrane helix</keyword>
<keyword evidence="2" id="KW-0812">Transmembrane</keyword>
<evidence type="ECO:0000313" key="7">
    <source>
        <dbReference type="Proteomes" id="UP000028999"/>
    </source>
</evidence>
<evidence type="ECO:0000256" key="1">
    <source>
        <dbReference type="ARBA" id="ARBA00022614"/>
    </source>
</evidence>
<dbReference type="Proteomes" id="UP000028999">
    <property type="component" value="Unassembled WGS sequence"/>
</dbReference>
<dbReference type="Gramene" id="CDY35191">
    <property type="protein sequence ID" value="CDY35191"/>
    <property type="gene ID" value="GSBRNA2T00058094001"/>
</dbReference>
<keyword evidence="1" id="KW-0433">Leucine-rich repeat</keyword>
<name>A0A078HBQ0_BRANA</name>
<keyword evidence="5" id="KW-0325">Glycoprotein</keyword>
<dbReference type="InterPro" id="IPR032675">
    <property type="entry name" value="LRR_dom_sf"/>
</dbReference>
<dbReference type="STRING" id="3708.A0A078HBQ0"/>
<accession>A0A078HBQ0</accession>
<keyword evidence="4" id="KW-0472">Membrane</keyword>
<evidence type="ECO:0000256" key="5">
    <source>
        <dbReference type="ARBA" id="ARBA00023180"/>
    </source>
</evidence>
<dbReference type="InterPro" id="IPR001611">
    <property type="entry name" value="Leu-rich_rpt"/>
</dbReference>
<keyword evidence="3" id="KW-0677">Repeat</keyword>
<gene>
    <name evidence="6" type="primary">BnaA01g08400D</name>
    <name evidence="6" type="ORF">GSBRNA2T00058094001</name>
</gene>
<dbReference type="PANTHER" id="PTHR48056:SF84">
    <property type="entry name" value="PROTEIN KINASE DOMAIN-CONTAINING PROTEIN"/>
    <property type="match status" value="1"/>
</dbReference>